<evidence type="ECO:0000313" key="1">
    <source>
        <dbReference type="EMBL" id="MAA14481.1"/>
    </source>
</evidence>
<reference evidence="1" key="1">
    <citation type="journal article" date="2017" name="Parasit. Vectors">
        <title>Sialotranscriptomics of Rhipicephalus zambeziensis reveals intricate expression profiles of secretory proteins and suggests tight temporal transcriptional regulation during blood-feeding.</title>
        <authorList>
            <person name="de Castro M.H."/>
            <person name="de Klerk D."/>
            <person name="Pienaar R."/>
            <person name="Rees D.J.G."/>
            <person name="Mans B.J."/>
        </authorList>
    </citation>
    <scope>NUCLEOTIDE SEQUENCE</scope>
    <source>
        <tissue evidence="1">Salivary glands</tissue>
    </source>
</reference>
<name>A0A224YIZ0_9ACAR</name>
<dbReference type="EMBL" id="GFPF01003335">
    <property type="protein sequence ID" value="MAA14481.1"/>
    <property type="molecule type" value="Transcribed_RNA"/>
</dbReference>
<organism evidence="1">
    <name type="scientific">Rhipicephalus zambeziensis</name>
    <dbReference type="NCBI Taxonomy" id="60191"/>
    <lineage>
        <taxon>Eukaryota</taxon>
        <taxon>Metazoa</taxon>
        <taxon>Ecdysozoa</taxon>
        <taxon>Arthropoda</taxon>
        <taxon>Chelicerata</taxon>
        <taxon>Arachnida</taxon>
        <taxon>Acari</taxon>
        <taxon>Parasitiformes</taxon>
        <taxon>Ixodida</taxon>
        <taxon>Ixodoidea</taxon>
        <taxon>Ixodidae</taxon>
        <taxon>Rhipicephalinae</taxon>
        <taxon>Rhipicephalus</taxon>
        <taxon>Rhipicephalus</taxon>
    </lineage>
</organism>
<sequence>MFQPAQALQPHFDPPLPPFRTSCLESWFEEFEAALELNGIWLQEFMFEVLEYHLPRDLKRRLTYLSWSPRPYDHLRDAVLQSYGIKHGPFSQEQHRGAWVIFIYLHASCTTASPDHCPAGNNRLHS</sequence>
<protein>
    <submittedName>
        <fullName evidence="1">Uncharacterized protein</fullName>
    </submittedName>
</protein>
<accession>A0A224YIZ0</accession>
<dbReference type="AlphaFoldDB" id="A0A224YIZ0"/>
<proteinExistence type="predicted"/>